<protein>
    <recommendedName>
        <fullName evidence="4">Integral membrane protein</fullName>
    </recommendedName>
</protein>
<dbReference type="Proteomes" id="UP001500320">
    <property type="component" value="Unassembled WGS sequence"/>
</dbReference>
<feature type="transmembrane region" description="Helical" evidence="1">
    <location>
        <begin position="81"/>
        <end position="99"/>
    </location>
</feature>
<name>A0ABP6MTS2_9ACTN</name>
<dbReference type="EMBL" id="BAAAUT010000007">
    <property type="protein sequence ID" value="GAA3122415.1"/>
    <property type="molecule type" value="Genomic_DNA"/>
</dbReference>
<evidence type="ECO:0000256" key="1">
    <source>
        <dbReference type="SAM" id="Phobius"/>
    </source>
</evidence>
<organism evidence="2 3">
    <name type="scientific">Planomonospora alba</name>
    <dbReference type="NCBI Taxonomy" id="161354"/>
    <lineage>
        <taxon>Bacteria</taxon>
        <taxon>Bacillati</taxon>
        <taxon>Actinomycetota</taxon>
        <taxon>Actinomycetes</taxon>
        <taxon>Streptosporangiales</taxon>
        <taxon>Streptosporangiaceae</taxon>
        <taxon>Planomonospora</taxon>
    </lineage>
</organism>
<feature type="transmembrane region" description="Helical" evidence="1">
    <location>
        <begin position="105"/>
        <end position="125"/>
    </location>
</feature>
<keyword evidence="1" id="KW-1133">Transmembrane helix</keyword>
<gene>
    <name evidence="2" type="ORF">GCM10010466_11640</name>
</gene>
<feature type="transmembrane region" description="Helical" evidence="1">
    <location>
        <begin position="19"/>
        <end position="41"/>
    </location>
</feature>
<proteinExistence type="predicted"/>
<keyword evidence="1" id="KW-0472">Membrane</keyword>
<keyword evidence="3" id="KW-1185">Reference proteome</keyword>
<comment type="caution">
    <text evidence="2">The sequence shown here is derived from an EMBL/GenBank/DDBJ whole genome shotgun (WGS) entry which is preliminary data.</text>
</comment>
<evidence type="ECO:0000313" key="3">
    <source>
        <dbReference type="Proteomes" id="UP001500320"/>
    </source>
</evidence>
<keyword evidence="1" id="KW-0812">Transmembrane</keyword>
<sequence>MVETPEADRMPFTARSAQAVMMVQGMLTLLGGVSLLFFVLGTQGDPGLAGIGLPLVSIVLALLICWAAVKWSSRRARMWTVAVLLEGLLLSSFVATVVTDPEFRLGIGDGLSILMPAAAFLLLVLPTTRSWFNR</sequence>
<feature type="transmembrane region" description="Helical" evidence="1">
    <location>
        <begin position="47"/>
        <end position="69"/>
    </location>
</feature>
<evidence type="ECO:0000313" key="2">
    <source>
        <dbReference type="EMBL" id="GAA3122415.1"/>
    </source>
</evidence>
<accession>A0ABP6MTS2</accession>
<reference evidence="3" key="1">
    <citation type="journal article" date="2019" name="Int. J. Syst. Evol. Microbiol.">
        <title>The Global Catalogue of Microorganisms (GCM) 10K type strain sequencing project: providing services to taxonomists for standard genome sequencing and annotation.</title>
        <authorList>
            <consortium name="The Broad Institute Genomics Platform"/>
            <consortium name="The Broad Institute Genome Sequencing Center for Infectious Disease"/>
            <person name="Wu L."/>
            <person name="Ma J."/>
        </authorList>
    </citation>
    <scope>NUCLEOTIDE SEQUENCE [LARGE SCALE GENOMIC DNA]</scope>
    <source>
        <strain evidence="3">JCM 9373</strain>
    </source>
</reference>
<dbReference type="RefSeq" id="WP_344856651.1">
    <property type="nucleotide sequence ID" value="NZ_BAAAUT010000007.1"/>
</dbReference>
<evidence type="ECO:0008006" key="4">
    <source>
        <dbReference type="Google" id="ProtNLM"/>
    </source>
</evidence>